<evidence type="ECO:0000313" key="2">
    <source>
        <dbReference type="EMBL" id="CAK7895391.1"/>
    </source>
</evidence>
<comment type="caution">
    <text evidence="2">The sequence shown here is derived from an EMBL/GenBank/DDBJ whole genome shotgun (WGS) entry which is preliminary data.</text>
</comment>
<gene>
    <name evidence="2" type="ORF">PM001_LOCUS1036</name>
</gene>
<sequence>MSPSANNSPLRQHALARFAADTGLITLNVVTDPFVLREETPSAPGTPEAQDSASCVSDASSERMDRLDGLLAGMAQQQAQFMKTQLKMQDQMSRNSQAAPTTPYEQPLNGSSAFTDFIQARDRRMRMGSLDEPMRQARMPPPHQPPQRMRVPPNQPPQQDERYRSSEPSHPFVTPDDNGLKITKPRDLDWYGFAKFTGKETYPGVGADFKAWGIRFQQRLGAAQTISGGDWPEDFKILALSGKLEGSALSYYEKMLPVWCAVSNTLEHVMNSMLMLYMTTIPSTKGIDLMTREKEHRKTWPEHYQYLVYVAEGSGNS</sequence>
<proteinExistence type="predicted"/>
<feature type="region of interest" description="Disordered" evidence="1">
    <location>
        <begin position="86"/>
        <end position="110"/>
    </location>
</feature>
<reference evidence="2" key="1">
    <citation type="submission" date="2024-01" db="EMBL/GenBank/DDBJ databases">
        <authorList>
            <person name="Webb A."/>
        </authorList>
    </citation>
    <scope>NUCLEOTIDE SEQUENCE</scope>
    <source>
        <strain evidence="2">Pm1</strain>
    </source>
</reference>
<dbReference type="Proteomes" id="UP001162060">
    <property type="component" value="Unassembled WGS sequence"/>
</dbReference>
<organism evidence="2 3">
    <name type="scientific">Peronospora matthiolae</name>
    <dbReference type="NCBI Taxonomy" id="2874970"/>
    <lineage>
        <taxon>Eukaryota</taxon>
        <taxon>Sar</taxon>
        <taxon>Stramenopiles</taxon>
        <taxon>Oomycota</taxon>
        <taxon>Peronosporomycetes</taxon>
        <taxon>Peronosporales</taxon>
        <taxon>Peronosporaceae</taxon>
        <taxon>Peronospora</taxon>
    </lineage>
</organism>
<evidence type="ECO:0000256" key="1">
    <source>
        <dbReference type="SAM" id="MobiDB-lite"/>
    </source>
</evidence>
<protein>
    <recommendedName>
        <fullName evidence="4">Retrotransposon gag domain-containing protein</fullName>
    </recommendedName>
</protein>
<feature type="region of interest" description="Disordered" evidence="1">
    <location>
        <begin position="131"/>
        <end position="179"/>
    </location>
</feature>
<name>A0AAV1T0K9_9STRA</name>
<dbReference type="EMBL" id="CAKLBY020000004">
    <property type="protein sequence ID" value="CAK7895391.1"/>
    <property type="molecule type" value="Genomic_DNA"/>
</dbReference>
<evidence type="ECO:0008006" key="4">
    <source>
        <dbReference type="Google" id="ProtNLM"/>
    </source>
</evidence>
<evidence type="ECO:0000313" key="3">
    <source>
        <dbReference type="Proteomes" id="UP001162060"/>
    </source>
</evidence>
<accession>A0AAV1T0K9</accession>
<feature type="compositionally biased region" description="Polar residues" evidence="1">
    <location>
        <begin position="49"/>
        <end position="59"/>
    </location>
</feature>
<dbReference type="AlphaFoldDB" id="A0AAV1T0K9"/>
<feature type="region of interest" description="Disordered" evidence="1">
    <location>
        <begin position="38"/>
        <end position="62"/>
    </location>
</feature>